<accession>A0ABX7I9J3</accession>
<protein>
    <submittedName>
        <fullName evidence="1">Uncharacterized protein</fullName>
    </submittedName>
</protein>
<organism evidence="1 2">
    <name type="scientific">Dyadobacter sandarakinus</name>
    <dbReference type="NCBI Taxonomy" id="2747268"/>
    <lineage>
        <taxon>Bacteria</taxon>
        <taxon>Pseudomonadati</taxon>
        <taxon>Bacteroidota</taxon>
        <taxon>Cytophagia</taxon>
        <taxon>Cytophagales</taxon>
        <taxon>Spirosomataceae</taxon>
        <taxon>Dyadobacter</taxon>
    </lineage>
</organism>
<dbReference type="EMBL" id="CP056775">
    <property type="protein sequence ID" value="QRR02197.1"/>
    <property type="molecule type" value="Genomic_DNA"/>
</dbReference>
<proteinExistence type="predicted"/>
<evidence type="ECO:0000313" key="2">
    <source>
        <dbReference type="Proteomes" id="UP000612680"/>
    </source>
</evidence>
<name>A0ABX7I9J3_9BACT</name>
<keyword evidence="2" id="KW-1185">Reference proteome</keyword>
<gene>
    <name evidence="1" type="ORF">HWI92_15435</name>
</gene>
<dbReference type="Proteomes" id="UP000612680">
    <property type="component" value="Chromosome"/>
</dbReference>
<evidence type="ECO:0000313" key="1">
    <source>
        <dbReference type="EMBL" id="QRR02197.1"/>
    </source>
</evidence>
<sequence>MNTKTHITLPSDEVLLAYGKEVNTLLSSSSAGRWKEELWTMFDGYIMALQELGHDPDLHHTYFCFRELLRFFEKVESLSASSN</sequence>
<dbReference type="RefSeq" id="WP_204656889.1">
    <property type="nucleotide sequence ID" value="NZ_CP056775.1"/>
</dbReference>
<reference evidence="1 2" key="1">
    <citation type="submission" date="2020-06" db="EMBL/GenBank/DDBJ databases">
        <title>Dyadobacter sandarakinus sp. nov., isolated from the soil of the Arctic Yellow River Station.</title>
        <authorList>
            <person name="Zhang Y."/>
            <person name="Peng F."/>
        </authorList>
    </citation>
    <scope>NUCLEOTIDE SEQUENCE [LARGE SCALE GENOMIC DNA]</scope>
    <source>
        <strain evidence="1 2">Q3-56</strain>
    </source>
</reference>